<reference evidence="2" key="1">
    <citation type="journal article" date="2014" name="Front. Microbiol.">
        <title>High frequency of phylogenetically diverse reductive dehalogenase-homologous genes in deep subseafloor sedimentary metagenomes.</title>
        <authorList>
            <person name="Kawai M."/>
            <person name="Futagami T."/>
            <person name="Toyoda A."/>
            <person name="Takaki Y."/>
            <person name="Nishi S."/>
            <person name="Hori S."/>
            <person name="Arai W."/>
            <person name="Tsubouchi T."/>
            <person name="Morono Y."/>
            <person name="Uchiyama I."/>
            <person name="Ito T."/>
            <person name="Fujiyama A."/>
            <person name="Inagaki F."/>
            <person name="Takami H."/>
        </authorList>
    </citation>
    <scope>NUCLEOTIDE SEQUENCE</scope>
    <source>
        <strain evidence="2">Expedition CK06-06</strain>
    </source>
</reference>
<gene>
    <name evidence="2" type="ORF">S12H4_22184</name>
</gene>
<feature type="compositionally biased region" description="Acidic residues" evidence="1">
    <location>
        <begin position="13"/>
        <end position="24"/>
    </location>
</feature>
<comment type="caution">
    <text evidence="2">The sequence shown here is derived from an EMBL/GenBank/DDBJ whole genome shotgun (WGS) entry which is preliminary data.</text>
</comment>
<protein>
    <submittedName>
        <fullName evidence="2">Uncharacterized protein</fullName>
    </submittedName>
</protein>
<sequence>MSAPSIEPAPAFTDEEEVVTEEEEKVAPAAEQAEPIPTQTPAPTTVPIIRDFDIYPEDKVAIERAEADIELNRKGDVLLTVT</sequence>
<accession>X1S4F4</accession>
<dbReference type="AlphaFoldDB" id="X1S4F4"/>
<feature type="non-terminal residue" evidence="2">
    <location>
        <position position="82"/>
    </location>
</feature>
<evidence type="ECO:0000256" key="1">
    <source>
        <dbReference type="SAM" id="MobiDB-lite"/>
    </source>
</evidence>
<organism evidence="2">
    <name type="scientific">marine sediment metagenome</name>
    <dbReference type="NCBI Taxonomy" id="412755"/>
    <lineage>
        <taxon>unclassified sequences</taxon>
        <taxon>metagenomes</taxon>
        <taxon>ecological metagenomes</taxon>
    </lineage>
</organism>
<dbReference type="EMBL" id="BARW01011526">
    <property type="protein sequence ID" value="GAI74001.1"/>
    <property type="molecule type" value="Genomic_DNA"/>
</dbReference>
<name>X1S4F4_9ZZZZ</name>
<evidence type="ECO:0000313" key="2">
    <source>
        <dbReference type="EMBL" id="GAI74001.1"/>
    </source>
</evidence>
<proteinExistence type="predicted"/>
<feature type="region of interest" description="Disordered" evidence="1">
    <location>
        <begin position="1"/>
        <end position="45"/>
    </location>
</feature>